<keyword evidence="4" id="KW-1185">Reference proteome</keyword>
<dbReference type="Pfam" id="PF01978">
    <property type="entry name" value="TrmB"/>
    <property type="match status" value="1"/>
</dbReference>
<name>A0AAP3E7J2_9EURY</name>
<dbReference type="PANTHER" id="PTHR34293:SF1">
    <property type="entry name" value="HTH-TYPE TRANSCRIPTIONAL REGULATOR TRMBL2"/>
    <property type="match status" value="1"/>
</dbReference>
<proteinExistence type="predicted"/>
<dbReference type="RefSeq" id="WP_342810246.1">
    <property type="nucleotide sequence ID" value="NZ_JAOPJZ010000025.1"/>
</dbReference>
<gene>
    <name evidence="3" type="ORF">OB919_18490</name>
</gene>
<dbReference type="InterPro" id="IPR036388">
    <property type="entry name" value="WH-like_DNA-bd_sf"/>
</dbReference>
<evidence type="ECO:0000259" key="2">
    <source>
        <dbReference type="Pfam" id="PF24217"/>
    </source>
</evidence>
<protein>
    <submittedName>
        <fullName evidence="3">TrmB family transcriptional regulator</fullName>
    </submittedName>
</protein>
<dbReference type="SUPFAM" id="SSF56024">
    <property type="entry name" value="Phospholipase D/nuclease"/>
    <property type="match status" value="1"/>
</dbReference>
<feature type="domain" description="DUF7436" evidence="2">
    <location>
        <begin position="118"/>
        <end position="260"/>
    </location>
</feature>
<evidence type="ECO:0000313" key="3">
    <source>
        <dbReference type="EMBL" id="MCU4753943.1"/>
    </source>
</evidence>
<dbReference type="InterPro" id="IPR051797">
    <property type="entry name" value="TrmB-like"/>
</dbReference>
<dbReference type="InterPro" id="IPR055859">
    <property type="entry name" value="DUF7436"/>
</dbReference>
<dbReference type="Proteomes" id="UP001321047">
    <property type="component" value="Unassembled WGS sequence"/>
</dbReference>
<feature type="domain" description="Transcription regulator TrmB N-terminal" evidence="1">
    <location>
        <begin position="9"/>
        <end position="75"/>
    </location>
</feature>
<dbReference type="Pfam" id="PF24217">
    <property type="entry name" value="DUF7436"/>
    <property type="match status" value="1"/>
</dbReference>
<organism evidence="3 4">
    <name type="scientific">Natronosalvus hydrolyticus</name>
    <dbReference type="NCBI Taxonomy" id="2979988"/>
    <lineage>
        <taxon>Archaea</taxon>
        <taxon>Methanobacteriati</taxon>
        <taxon>Methanobacteriota</taxon>
        <taxon>Stenosarchaea group</taxon>
        <taxon>Halobacteria</taxon>
        <taxon>Halobacteriales</taxon>
        <taxon>Natrialbaceae</taxon>
        <taxon>Natronosalvus</taxon>
    </lineage>
</organism>
<sequence>MDADYVDELTSLGLSSYEARAYVALVENGVMTADDVATEADVPLGRIYDVLNSLDDRSLIRSDDGRPRTYTHVQPSVAIDRLLERRTTELETKRSAYEQTASNARQTLTELDEREAVDQFATSAFHDEAARDLLLERFESANHSIRILVDDIELGPDIRDSIVKRLDERARADCDVQLLGAELADDTGKLQQLIDAGVRVRQADVVPAERFIVIDETEVCLEMQNPIHAEELLAVVNFRDETIAKDLGSSFDEIWRRSGPMNAI</sequence>
<dbReference type="AlphaFoldDB" id="A0AAP3E7J2"/>
<dbReference type="Gene3D" id="3.30.870.10">
    <property type="entry name" value="Endonuclease Chain A"/>
    <property type="match status" value="1"/>
</dbReference>
<dbReference type="EMBL" id="JAOPJZ010000025">
    <property type="protein sequence ID" value="MCU4753943.1"/>
    <property type="molecule type" value="Genomic_DNA"/>
</dbReference>
<dbReference type="Gene3D" id="1.10.10.10">
    <property type="entry name" value="Winged helix-like DNA-binding domain superfamily/Winged helix DNA-binding domain"/>
    <property type="match status" value="1"/>
</dbReference>
<accession>A0AAP3E7J2</accession>
<dbReference type="InterPro" id="IPR036390">
    <property type="entry name" value="WH_DNA-bd_sf"/>
</dbReference>
<dbReference type="PANTHER" id="PTHR34293">
    <property type="entry name" value="HTH-TYPE TRANSCRIPTIONAL REGULATOR TRMBL2"/>
    <property type="match status" value="1"/>
</dbReference>
<evidence type="ECO:0000313" key="4">
    <source>
        <dbReference type="Proteomes" id="UP001321047"/>
    </source>
</evidence>
<reference evidence="3 4" key="1">
    <citation type="submission" date="2022-09" db="EMBL/GenBank/DDBJ databases">
        <title>Enrichment on poylsaccharides allowed isolation of novel metabolic and taxonomic groups of Haloarchaea.</title>
        <authorList>
            <person name="Sorokin D.Y."/>
            <person name="Elcheninov A.G."/>
            <person name="Khizhniak T.V."/>
            <person name="Kolganova T.V."/>
            <person name="Kublanov I.V."/>
        </authorList>
    </citation>
    <scope>NUCLEOTIDE SEQUENCE [LARGE SCALE GENOMIC DNA]</scope>
    <source>
        <strain evidence="3 4">AArc-curdl1</strain>
    </source>
</reference>
<dbReference type="InterPro" id="IPR002831">
    <property type="entry name" value="Tscrpt_reg_TrmB_N"/>
</dbReference>
<comment type="caution">
    <text evidence="3">The sequence shown here is derived from an EMBL/GenBank/DDBJ whole genome shotgun (WGS) entry which is preliminary data.</text>
</comment>
<dbReference type="SUPFAM" id="SSF46785">
    <property type="entry name" value="Winged helix' DNA-binding domain"/>
    <property type="match status" value="1"/>
</dbReference>
<evidence type="ECO:0000259" key="1">
    <source>
        <dbReference type="Pfam" id="PF01978"/>
    </source>
</evidence>